<dbReference type="InterPro" id="IPR024422">
    <property type="entry name" value="Protein_unknown_function_OB"/>
</dbReference>
<dbReference type="AlphaFoldDB" id="A0A0G0LU21"/>
<feature type="transmembrane region" description="Helical" evidence="2">
    <location>
        <begin position="33"/>
        <end position="52"/>
    </location>
</feature>
<comment type="caution">
    <text evidence="3">The sequence shown here is derived from an EMBL/GenBank/DDBJ whole genome shotgun (WGS) entry which is preliminary data.</text>
</comment>
<keyword evidence="2" id="KW-0812">Transmembrane</keyword>
<reference evidence="3 4" key="1">
    <citation type="journal article" date="2015" name="Nature">
        <title>rRNA introns, odd ribosomes, and small enigmatic genomes across a large radiation of phyla.</title>
        <authorList>
            <person name="Brown C.T."/>
            <person name="Hug L.A."/>
            <person name="Thomas B.C."/>
            <person name="Sharon I."/>
            <person name="Castelle C.J."/>
            <person name="Singh A."/>
            <person name="Wilkins M.J."/>
            <person name="Williams K.H."/>
            <person name="Banfield J.F."/>
        </authorList>
    </citation>
    <scope>NUCLEOTIDE SEQUENCE [LARGE SCALE GENOMIC DNA]</scope>
</reference>
<feature type="region of interest" description="Disordered" evidence="1">
    <location>
        <begin position="53"/>
        <end position="77"/>
    </location>
</feature>
<evidence type="ECO:0000256" key="2">
    <source>
        <dbReference type="SAM" id="Phobius"/>
    </source>
</evidence>
<gene>
    <name evidence="3" type="ORF">UT19_C0001G0054</name>
</gene>
<evidence type="ECO:0000313" key="4">
    <source>
        <dbReference type="Proteomes" id="UP000034932"/>
    </source>
</evidence>
<name>A0A0G0LU21_9BACT</name>
<accession>A0A0G0LU21</accession>
<keyword evidence="2" id="KW-0472">Membrane</keyword>
<proteinExistence type="predicted"/>
<dbReference type="Proteomes" id="UP000034932">
    <property type="component" value="Unassembled WGS sequence"/>
</dbReference>
<feature type="compositionally biased region" description="Low complexity" evidence="1">
    <location>
        <begin position="59"/>
        <end position="70"/>
    </location>
</feature>
<dbReference type="EMBL" id="LBVW01000001">
    <property type="protein sequence ID" value="KKQ94522.1"/>
    <property type="molecule type" value="Genomic_DNA"/>
</dbReference>
<evidence type="ECO:0000256" key="1">
    <source>
        <dbReference type="SAM" id="MobiDB-lite"/>
    </source>
</evidence>
<protein>
    <submittedName>
        <fullName evidence="3">YxkC</fullName>
    </submittedName>
</protein>
<keyword evidence="2" id="KW-1133">Transmembrane helix</keyword>
<evidence type="ECO:0000313" key="3">
    <source>
        <dbReference type="EMBL" id="KKQ94522.1"/>
    </source>
</evidence>
<dbReference type="STRING" id="1618573.UT19_C0001G0054"/>
<dbReference type="Pfam" id="PF12869">
    <property type="entry name" value="tRNA_anti-like"/>
    <property type="match status" value="1"/>
</dbReference>
<sequence length="176" mass="18972">MKKCKSCKAEIPSDAKKCSHCGTDQRGWFRRHLILTGLLVLFIIVIAGAIAGSGGSDKSTSQSTAQTTSAETKPVEPMKITARELADDFDSNQVAAESKWKDKRVEFSAEITNITDTGLSFSRVASKEFSLAQISCRIKDKSQLLSLKNGQTVTVKGIVGSQTIGVIDVSDCEVIK</sequence>
<organism evidence="3 4">
    <name type="scientific">Candidatus Woesebacteria bacterium GW2011_GWB1_39_10b</name>
    <dbReference type="NCBI Taxonomy" id="1618573"/>
    <lineage>
        <taxon>Bacteria</taxon>
        <taxon>Candidatus Woeseibacteriota</taxon>
    </lineage>
</organism>